<dbReference type="InterPro" id="IPR029058">
    <property type="entry name" value="AB_hydrolase_fold"/>
</dbReference>
<dbReference type="GO" id="GO:0016787">
    <property type="term" value="F:hydrolase activity"/>
    <property type="evidence" value="ECO:0007669"/>
    <property type="project" value="UniProtKB-KW"/>
</dbReference>
<dbReference type="Proteomes" id="UP000077266">
    <property type="component" value="Unassembled WGS sequence"/>
</dbReference>
<gene>
    <name evidence="2" type="ORF">EXIGLDRAFT_839909</name>
</gene>
<dbReference type="InterPro" id="IPR000073">
    <property type="entry name" value="AB_hydrolase_1"/>
</dbReference>
<dbReference type="Gene3D" id="3.40.50.1820">
    <property type="entry name" value="alpha/beta hydrolase"/>
    <property type="match status" value="1"/>
</dbReference>
<dbReference type="SUPFAM" id="SSF53474">
    <property type="entry name" value="alpha/beta-Hydrolases"/>
    <property type="match status" value="1"/>
</dbReference>
<dbReference type="AlphaFoldDB" id="A0A165EQY9"/>
<keyword evidence="2" id="KW-0378">Hydrolase</keyword>
<dbReference type="GO" id="GO:0016020">
    <property type="term" value="C:membrane"/>
    <property type="evidence" value="ECO:0007669"/>
    <property type="project" value="TreeGrafter"/>
</dbReference>
<dbReference type="InParanoid" id="A0A165EQY9"/>
<dbReference type="OrthoDB" id="2559954at2759"/>
<dbReference type="PANTHER" id="PTHR43798">
    <property type="entry name" value="MONOACYLGLYCEROL LIPASE"/>
    <property type="match status" value="1"/>
</dbReference>
<feature type="domain" description="AB hydrolase-1" evidence="1">
    <location>
        <begin position="34"/>
        <end position="270"/>
    </location>
</feature>
<proteinExistence type="predicted"/>
<keyword evidence="3" id="KW-1185">Reference proteome</keyword>
<organism evidence="2 3">
    <name type="scientific">Exidia glandulosa HHB12029</name>
    <dbReference type="NCBI Taxonomy" id="1314781"/>
    <lineage>
        <taxon>Eukaryota</taxon>
        <taxon>Fungi</taxon>
        <taxon>Dikarya</taxon>
        <taxon>Basidiomycota</taxon>
        <taxon>Agaricomycotina</taxon>
        <taxon>Agaricomycetes</taxon>
        <taxon>Auriculariales</taxon>
        <taxon>Exidiaceae</taxon>
        <taxon>Exidia</taxon>
    </lineage>
</organism>
<dbReference type="EMBL" id="KV426123">
    <property type="protein sequence ID" value="KZV87501.1"/>
    <property type="molecule type" value="Genomic_DNA"/>
</dbReference>
<sequence length="286" mass="31171">MAHLPIGAHSFSTATGATLTYFVAGHGPHLLVHIAPGWGAASVMYQNTFTHLEDTFTFVYIEVRGTRGSSFPEDLSEMSSWHMAEDVEALRVHLGRETIDVSGHSNGGCIALWYASRFPTHVRKLVLLEAQVYGAGVGAEATKAILEGRPDKEVVGAFVNLNLGAVEDDEAFGAAMGGFLPLYVAKPERDLETFKAAFTNIPQVKCIKTQAMAEAQHADQAEHLSKITAQTLVIVGRHDFITPVPVSELIVSRVPNATLHIFEDSGHLPWVEEKDKFYAVVRAFFA</sequence>
<evidence type="ECO:0000259" key="1">
    <source>
        <dbReference type="Pfam" id="PF00561"/>
    </source>
</evidence>
<evidence type="ECO:0000313" key="3">
    <source>
        <dbReference type="Proteomes" id="UP000077266"/>
    </source>
</evidence>
<accession>A0A165EQY9</accession>
<protein>
    <submittedName>
        <fullName evidence="2">Alpha/beta hydrolase fold protein</fullName>
    </submittedName>
</protein>
<evidence type="ECO:0000313" key="2">
    <source>
        <dbReference type="EMBL" id="KZV87501.1"/>
    </source>
</evidence>
<dbReference type="PANTHER" id="PTHR43798:SF33">
    <property type="entry name" value="HYDROLASE, PUTATIVE (AFU_ORTHOLOGUE AFUA_2G14860)-RELATED"/>
    <property type="match status" value="1"/>
</dbReference>
<dbReference type="STRING" id="1314781.A0A165EQY9"/>
<reference evidence="2 3" key="1">
    <citation type="journal article" date="2016" name="Mol. Biol. Evol.">
        <title>Comparative Genomics of Early-Diverging Mushroom-Forming Fungi Provides Insights into the Origins of Lignocellulose Decay Capabilities.</title>
        <authorList>
            <person name="Nagy L.G."/>
            <person name="Riley R."/>
            <person name="Tritt A."/>
            <person name="Adam C."/>
            <person name="Daum C."/>
            <person name="Floudas D."/>
            <person name="Sun H."/>
            <person name="Yadav J.S."/>
            <person name="Pangilinan J."/>
            <person name="Larsson K.H."/>
            <person name="Matsuura K."/>
            <person name="Barry K."/>
            <person name="Labutti K."/>
            <person name="Kuo R."/>
            <person name="Ohm R.A."/>
            <person name="Bhattacharya S.S."/>
            <person name="Shirouzu T."/>
            <person name="Yoshinaga Y."/>
            <person name="Martin F.M."/>
            <person name="Grigoriev I.V."/>
            <person name="Hibbett D.S."/>
        </authorList>
    </citation>
    <scope>NUCLEOTIDE SEQUENCE [LARGE SCALE GENOMIC DNA]</scope>
    <source>
        <strain evidence="2 3">HHB12029</strain>
    </source>
</reference>
<name>A0A165EQY9_EXIGL</name>
<dbReference type="Pfam" id="PF00561">
    <property type="entry name" value="Abhydrolase_1"/>
    <property type="match status" value="1"/>
</dbReference>
<dbReference type="InterPro" id="IPR050266">
    <property type="entry name" value="AB_hydrolase_sf"/>
</dbReference>